<comment type="caution">
    <text evidence="1">The sequence shown here is derived from an EMBL/GenBank/DDBJ whole genome shotgun (WGS) entry which is preliminary data.</text>
</comment>
<dbReference type="EMBL" id="DTGT01000052">
    <property type="protein sequence ID" value="HGH59966.1"/>
    <property type="molecule type" value="Genomic_DNA"/>
</dbReference>
<proteinExistence type="predicted"/>
<name>A0A7C4AQB4_9BACT</name>
<sequence>MTSRGRTMIPVAIGVMIALCLALTLPAGAWDVASKYPSKVRSHASQPDSSGVQGARIGAPERYRDWEVAAGRSRAEILCPKRGYAFALGMRPVFSSLIGSAKVVSRAGEGSYLNLNGHLRLPADKTLWEFYSHVKAWDKVAVRLEYAPWKWTGTGHIPTDGNVAGLLLKKDDAIQTDLNITSLILGADYEVAFGRNFVFGPNGDLHIIKWAERVAKINGETVDFSQTVLQPAIGGHLRYEPENTGYFSWFKPYLEARFSWMSFDGLGLSTWDMAAGIAPPVSRNVDAGFKLGYKQWKLEGNRNRLYTDIAVEGPYLDFALHF</sequence>
<accession>A0A7C4AQB4</accession>
<protein>
    <submittedName>
        <fullName evidence="1">Uncharacterized protein</fullName>
    </submittedName>
</protein>
<organism evidence="1">
    <name type="scientific">Desulfomonile tiedjei</name>
    <dbReference type="NCBI Taxonomy" id="2358"/>
    <lineage>
        <taxon>Bacteria</taxon>
        <taxon>Pseudomonadati</taxon>
        <taxon>Thermodesulfobacteriota</taxon>
        <taxon>Desulfomonilia</taxon>
        <taxon>Desulfomonilales</taxon>
        <taxon>Desulfomonilaceae</taxon>
        <taxon>Desulfomonile</taxon>
    </lineage>
</organism>
<evidence type="ECO:0000313" key="1">
    <source>
        <dbReference type="EMBL" id="HGH59966.1"/>
    </source>
</evidence>
<dbReference type="AlphaFoldDB" id="A0A7C4AQB4"/>
<gene>
    <name evidence="1" type="ORF">ENV54_01560</name>
</gene>
<reference evidence="1" key="1">
    <citation type="journal article" date="2020" name="mSystems">
        <title>Genome- and Community-Level Interaction Insights into Carbon Utilization and Element Cycling Functions of Hydrothermarchaeota in Hydrothermal Sediment.</title>
        <authorList>
            <person name="Zhou Z."/>
            <person name="Liu Y."/>
            <person name="Xu W."/>
            <person name="Pan J."/>
            <person name="Luo Z.H."/>
            <person name="Li M."/>
        </authorList>
    </citation>
    <scope>NUCLEOTIDE SEQUENCE [LARGE SCALE GENOMIC DNA]</scope>
    <source>
        <strain evidence="1">SpSt-769</strain>
    </source>
</reference>